<reference evidence="8 9" key="1">
    <citation type="submission" date="2018-08" db="EMBL/GenBank/DDBJ databases">
        <title>Bacillus chawlae sp. nov., Bacillus glennii sp. nov., and Bacillus saganii sp. nov. Isolated from the Vehicle Assembly Building at Kennedy Space Center where the Viking Spacecraft were Assembled.</title>
        <authorList>
            <person name="Seuylemezian A."/>
            <person name="Vaishampayan P."/>
        </authorList>
    </citation>
    <scope>NUCLEOTIDE SEQUENCE [LARGE SCALE GENOMIC DNA]</scope>
    <source>
        <strain evidence="8 9">V47-23a</strain>
    </source>
</reference>
<keyword evidence="9" id="KW-1185">Reference proteome</keyword>
<dbReference type="Pfam" id="PF00350">
    <property type="entry name" value="Dynamin_N"/>
    <property type="match status" value="2"/>
</dbReference>
<dbReference type="PANTHER" id="PTHR10465:SF0">
    <property type="entry name" value="SARCALUMENIN"/>
    <property type="match status" value="1"/>
</dbReference>
<dbReference type="GO" id="GO:0016020">
    <property type="term" value="C:membrane"/>
    <property type="evidence" value="ECO:0007669"/>
    <property type="project" value="UniProtKB-SubCell"/>
</dbReference>
<organism evidence="8 9">
    <name type="scientific">Peribacillus saganii</name>
    <dbReference type="NCBI Taxonomy" id="2303992"/>
    <lineage>
        <taxon>Bacteria</taxon>
        <taxon>Bacillati</taxon>
        <taxon>Bacillota</taxon>
        <taxon>Bacilli</taxon>
        <taxon>Bacillales</taxon>
        <taxon>Bacillaceae</taxon>
        <taxon>Peribacillus</taxon>
    </lineage>
</organism>
<dbReference type="RefSeq" id="WP_117328349.1">
    <property type="nucleotide sequence ID" value="NZ_QVTE01000062.1"/>
</dbReference>
<protein>
    <recommendedName>
        <fullName evidence="7">Dynamin N-terminal domain-containing protein</fullName>
    </recommendedName>
</protein>
<dbReference type="InterPro" id="IPR027417">
    <property type="entry name" value="P-loop_NTPase"/>
</dbReference>
<keyword evidence="4" id="KW-0342">GTP-binding</keyword>
<dbReference type="EMBL" id="QVTE01000062">
    <property type="protein sequence ID" value="RFU64073.1"/>
    <property type="molecule type" value="Genomic_DNA"/>
</dbReference>
<proteinExistence type="predicted"/>
<dbReference type="OrthoDB" id="5477114at2"/>
<dbReference type="InterPro" id="IPR045063">
    <property type="entry name" value="Dynamin_N"/>
</dbReference>
<keyword evidence="6" id="KW-0175">Coiled coil</keyword>
<dbReference type="GO" id="GO:0003924">
    <property type="term" value="F:GTPase activity"/>
    <property type="evidence" value="ECO:0007669"/>
    <property type="project" value="InterPro"/>
</dbReference>
<evidence type="ECO:0000259" key="7">
    <source>
        <dbReference type="Pfam" id="PF00350"/>
    </source>
</evidence>
<comment type="subcellular location">
    <subcellularLocation>
        <location evidence="1">Membrane</location>
    </subcellularLocation>
</comment>
<dbReference type="GO" id="GO:0005525">
    <property type="term" value="F:GTP binding"/>
    <property type="evidence" value="ECO:0007669"/>
    <property type="project" value="UniProtKB-KW"/>
</dbReference>
<evidence type="ECO:0000256" key="4">
    <source>
        <dbReference type="ARBA" id="ARBA00023134"/>
    </source>
</evidence>
<keyword evidence="3" id="KW-0378">Hydrolase</keyword>
<accession>A0A372LE98</accession>
<comment type="caution">
    <text evidence="8">The sequence shown here is derived from an EMBL/GenBank/DDBJ whole genome shotgun (WGS) entry which is preliminary data.</text>
</comment>
<sequence>MMQTSAVQHGQLSRLGELYRKFTISGDTRNADKMKQLMKKLHNEEYIFAFCGHFSAGKSSMINFLMGDQILPSSPIPTSANTVKLQKGKDYAKVYFNNQPPVLFAAPYDFAAVKEYCKNGDQVASITVSSSSFPLPEHVAVMDTPGIDSTDDAHRVSTESTLHLADIIFYVMDYNHVQSEVNFLFARDMVEAKKPLYLIVNQIDKHDDSELSFETFKQSVQKAFDNWGVKPQGIFYTSLRDLENKNNEIASVKELIARISQKDNENSISLAAKRLIFDHAAWQKDQDEEAERQSFELLEQLDDGDLEQISGKLAALKSEKNELSAKIEHLEAGFTQELEKVLKNAYIMPAETRELAKQFLEANQADFKVGFLFSRKKTEEERERRLLKLKNDLVERVTSQLLWHIKELAARTLRSSSIISSELEAASQAIELEITEQLIRKPLKTQAGITGEYVLNYTTDLADTIKKQARNAAATFAKKVFTSAQTQSESRLIEIEKELDGLQKYETAIHNAEKVERLANIEKEQLLSVLNGIHPPDSADDAAALLKQWEEDDRNESITESGEMIKIPSPAIVETKEESPLNITDKQPDRDISAISGKERLAMTAENLIAAADLVSPLKGFQSLYKELKDKAERLKGKTFTVALFGAFSAGKSSFANALMGETVLPVSPNPTTAAINKIKAPKGEMIHGTACVRLKSEQMILADVRLALSAFQYQADDLDQAFETSRLLTKGESLNDKGKTQLAFLKAFSAGLLLHRPNLGAELLVGLEEFKMYASNETYSCFVDEIELYYDCELTRQGMVLVDTPGADSINARHTGAAFEYIKNSDAILFVTYYNHPFSRADREFLIQLGRVKDSFAMDKMFFLINAVDLAGSAEELNDVTLYVRDQLTSFGVRFPKLFPVTSKGAITEKKGEPFIHHFLPDSGLKKFENDFLSFIENDLTELAIQSAIGTLLRTEELLMQVVDASKQDELTKQRVRMQLESELASILEIIKILSAETDKQRLEKEVNELAYYCIQRVFLRFSDFFKESFNPAVLKDDGRDLKAAVQSALRELLGFLGFDFAQEMRATGLRAEVYMEKLIKEKEAELLNRIKSIRKDASLSDYEPGKMDPLEFSPAFEGTDESSFKHELSIFKNPKSFFEKNEKQKMSDSLHETLKPLAKAYVETESNRIYKAAADTLAAEIEGLKEEHTREIKDMYLGLRSAMEETADIPLYEEALKIIRERNRI</sequence>
<evidence type="ECO:0000256" key="6">
    <source>
        <dbReference type="SAM" id="Coils"/>
    </source>
</evidence>
<dbReference type="SUPFAM" id="SSF52540">
    <property type="entry name" value="P-loop containing nucleoside triphosphate hydrolases"/>
    <property type="match status" value="2"/>
</dbReference>
<evidence type="ECO:0000313" key="9">
    <source>
        <dbReference type="Proteomes" id="UP000264541"/>
    </source>
</evidence>
<dbReference type="CDD" id="cd09912">
    <property type="entry name" value="DLP_2"/>
    <property type="match status" value="2"/>
</dbReference>
<evidence type="ECO:0000256" key="3">
    <source>
        <dbReference type="ARBA" id="ARBA00022801"/>
    </source>
</evidence>
<name>A0A372LE98_9BACI</name>
<keyword evidence="2" id="KW-0547">Nucleotide-binding</keyword>
<dbReference type="InterPro" id="IPR027094">
    <property type="entry name" value="Mitofusin_fam"/>
</dbReference>
<evidence type="ECO:0000313" key="8">
    <source>
        <dbReference type="EMBL" id="RFU64073.1"/>
    </source>
</evidence>
<feature type="domain" description="Dynamin N-terminal" evidence="7">
    <location>
        <begin position="642"/>
        <end position="867"/>
    </location>
</feature>
<gene>
    <name evidence="8" type="ORF">D0469_19220</name>
</gene>
<evidence type="ECO:0000256" key="2">
    <source>
        <dbReference type="ARBA" id="ARBA00022741"/>
    </source>
</evidence>
<evidence type="ECO:0000256" key="1">
    <source>
        <dbReference type="ARBA" id="ARBA00004370"/>
    </source>
</evidence>
<feature type="domain" description="Dynamin N-terminal" evidence="7">
    <location>
        <begin position="49"/>
        <end position="203"/>
    </location>
</feature>
<feature type="coiled-coil region" evidence="6">
    <location>
        <begin position="306"/>
        <end position="333"/>
    </location>
</feature>
<dbReference type="Gene3D" id="3.40.50.300">
    <property type="entry name" value="P-loop containing nucleotide triphosphate hydrolases"/>
    <property type="match status" value="2"/>
</dbReference>
<keyword evidence="5" id="KW-0472">Membrane</keyword>
<dbReference type="Proteomes" id="UP000264541">
    <property type="component" value="Unassembled WGS sequence"/>
</dbReference>
<dbReference type="PANTHER" id="PTHR10465">
    <property type="entry name" value="TRANSMEMBRANE GTPASE FZO1"/>
    <property type="match status" value="1"/>
</dbReference>
<dbReference type="AlphaFoldDB" id="A0A372LE98"/>
<evidence type="ECO:0000256" key="5">
    <source>
        <dbReference type="ARBA" id="ARBA00023136"/>
    </source>
</evidence>